<accession>A0A512C4E6</accession>
<dbReference type="InterPro" id="IPR036390">
    <property type="entry name" value="WH_DNA-bd_sf"/>
</dbReference>
<evidence type="ECO:0000256" key="1">
    <source>
        <dbReference type="SAM" id="MobiDB-lite"/>
    </source>
</evidence>
<dbReference type="Pfam" id="PF13730">
    <property type="entry name" value="HTH_36"/>
    <property type="match status" value="1"/>
</dbReference>
<evidence type="ECO:0000313" key="3">
    <source>
        <dbReference type="Proteomes" id="UP000321085"/>
    </source>
</evidence>
<keyword evidence="3" id="KW-1185">Reference proteome</keyword>
<name>A0A512C4E6_9HYPH</name>
<dbReference type="SUPFAM" id="SSF46785">
    <property type="entry name" value="Winged helix' DNA-binding domain"/>
    <property type="match status" value="1"/>
</dbReference>
<dbReference type="EMBL" id="BJYU01000317">
    <property type="protein sequence ID" value="GEO19082.1"/>
    <property type="molecule type" value="Genomic_DNA"/>
</dbReference>
<dbReference type="OrthoDB" id="8255944at2"/>
<dbReference type="Proteomes" id="UP000321085">
    <property type="component" value="Unassembled WGS sequence"/>
</dbReference>
<gene>
    <name evidence="2" type="ORF">MAE02_67780</name>
</gene>
<proteinExistence type="predicted"/>
<organism evidence="2 3">
    <name type="scientific">Microvirga aerophila</name>
    <dbReference type="NCBI Taxonomy" id="670291"/>
    <lineage>
        <taxon>Bacteria</taxon>
        <taxon>Pseudomonadati</taxon>
        <taxon>Pseudomonadota</taxon>
        <taxon>Alphaproteobacteria</taxon>
        <taxon>Hyphomicrobiales</taxon>
        <taxon>Methylobacteriaceae</taxon>
        <taxon>Microvirga</taxon>
    </lineage>
</organism>
<evidence type="ECO:0008006" key="4">
    <source>
        <dbReference type="Google" id="ProtNLM"/>
    </source>
</evidence>
<dbReference type="InterPro" id="IPR036388">
    <property type="entry name" value="WH-like_DNA-bd_sf"/>
</dbReference>
<comment type="caution">
    <text evidence="2">The sequence shown here is derived from an EMBL/GenBank/DDBJ whole genome shotgun (WGS) entry which is preliminary data.</text>
</comment>
<protein>
    <recommendedName>
        <fullName evidence="4">Helix-turn-helix domain-containing protein</fullName>
    </recommendedName>
</protein>
<dbReference type="AlphaFoldDB" id="A0A512C4E6"/>
<reference evidence="2 3" key="1">
    <citation type="submission" date="2019-07" db="EMBL/GenBank/DDBJ databases">
        <title>Whole genome shotgun sequence of Microvirga aerophila NBRC 106136.</title>
        <authorList>
            <person name="Hosoyama A."/>
            <person name="Uohara A."/>
            <person name="Ohji S."/>
            <person name="Ichikawa N."/>
        </authorList>
    </citation>
    <scope>NUCLEOTIDE SEQUENCE [LARGE SCALE GENOMIC DNA]</scope>
    <source>
        <strain evidence="2 3">NBRC 106136</strain>
    </source>
</reference>
<feature type="region of interest" description="Disordered" evidence="1">
    <location>
        <begin position="17"/>
        <end position="36"/>
    </location>
</feature>
<evidence type="ECO:0000313" key="2">
    <source>
        <dbReference type="EMBL" id="GEO19082.1"/>
    </source>
</evidence>
<sequence>MTPAPLWNDFGQADDLQRYGAMSPPSLPAPEPDVPRERQSIFTQNKFKWLDQVSEDAELSPNAFRVAYRLAQHLNRDTNLAPPSQTLLAKRLGMSRRTVQAMIEQLVKRGHLQLVDCGRGRGRANHYRPFRKVRMKPEQAC</sequence>
<dbReference type="Gene3D" id="1.10.10.10">
    <property type="entry name" value="Winged helix-like DNA-binding domain superfamily/Winged helix DNA-binding domain"/>
    <property type="match status" value="1"/>
</dbReference>